<dbReference type="EMBL" id="JACHJR010000001">
    <property type="protein sequence ID" value="MBB4950445.1"/>
    <property type="molecule type" value="Genomic_DNA"/>
</dbReference>
<sequence length="77" mass="7865">MISTASTTNCAITAILHAITIIAAASNAAAINRDAVAASARYPSLPPAENFSHALPNASIESPEFAERTLFAAPAAR</sequence>
<comment type="caution">
    <text evidence="2">The sequence shown here is derived from an EMBL/GenBank/DDBJ whole genome shotgun (WGS) entry which is preliminary data.</text>
</comment>
<protein>
    <submittedName>
        <fullName evidence="2">Uncharacterized protein</fullName>
    </submittedName>
</protein>
<evidence type="ECO:0000313" key="2">
    <source>
        <dbReference type="EMBL" id="MBB4950445.1"/>
    </source>
</evidence>
<evidence type="ECO:0000313" key="3">
    <source>
        <dbReference type="Proteomes" id="UP000573327"/>
    </source>
</evidence>
<accession>A0A7W7WKX5</accession>
<keyword evidence="1" id="KW-0732">Signal</keyword>
<reference evidence="2 3" key="1">
    <citation type="submission" date="2020-08" db="EMBL/GenBank/DDBJ databases">
        <title>Sequencing the genomes of 1000 actinobacteria strains.</title>
        <authorList>
            <person name="Klenk H.-P."/>
        </authorList>
    </citation>
    <scope>NUCLEOTIDE SEQUENCE [LARGE SCALE GENOMIC DNA]</scope>
    <source>
        <strain evidence="2 3">DSM 44786</strain>
    </source>
</reference>
<organism evidence="2 3">
    <name type="scientific">Kitasatospora gansuensis</name>
    <dbReference type="NCBI Taxonomy" id="258050"/>
    <lineage>
        <taxon>Bacteria</taxon>
        <taxon>Bacillati</taxon>
        <taxon>Actinomycetota</taxon>
        <taxon>Actinomycetes</taxon>
        <taxon>Kitasatosporales</taxon>
        <taxon>Streptomycetaceae</taxon>
        <taxon>Kitasatospora</taxon>
    </lineage>
</organism>
<evidence type="ECO:0000256" key="1">
    <source>
        <dbReference type="SAM" id="SignalP"/>
    </source>
</evidence>
<gene>
    <name evidence="2" type="ORF">F4556_005980</name>
</gene>
<dbReference type="RefSeq" id="WP_184921620.1">
    <property type="nucleotide sequence ID" value="NZ_JACHJR010000001.1"/>
</dbReference>
<name>A0A7W7WKX5_9ACTN</name>
<dbReference type="Proteomes" id="UP000573327">
    <property type="component" value="Unassembled WGS sequence"/>
</dbReference>
<proteinExistence type="predicted"/>
<dbReference type="AlphaFoldDB" id="A0A7W7WKX5"/>
<keyword evidence="3" id="KW-1185">Reference proteome</keyword>
<feature type="signal peptide" evidence="1">
    <location>
        <begin position="1"/>
        <end position="25"/>
    </location>
</feature>
<feature type="chain" id="PRO_5038437159" evidence="1">
    <location>
        <begin position="26"/>
        <end position="77"/>
    </location>
</feature>